<dbReference type="Pfam" id="PF02660">
    <property type="entry name" value="G3P_acyltransf"/>
    <property type="match status" value="1"/>
</dbReference>
<dbReference type="HAMAP" id="MF_01043">
    <property type="entry name" value="PlsY"/>
    <property type="match status" value="1"/>
</dbReference>
<dbReference type="GO" id="GO:0005886">
    <property type="term" value="C:plasma membrane"/>
    <property type="evidence" value="ECO:0007669"/>
    <property type="project" value="UniProtKB-SubCell"/>
</dbReference>
<feature type="transmembrane region" description="Helical" evidence="10">
    <location>
        <begin position="82"/>
        <end position="101"/>
    </location>
</feature>
<feature type="transmembrane region" description="Helical" evidence="10">
    <location>
        <begin position="113"/>
        <end position="132"/>
    </location>
</feature>
<dbReference type="InterPro" id="IPR003811">
    <property type="entry name" value="G3P_acylTferase_PlsY"/>
</dbReference>
<dbReference type="AlphaFoldDB" id="A0A2A9HIY6"/>
<name>A0A2A9HIY6_TEPT2</name>
<keyword evidence="12" id="KW-1185">Reference proteome</keyword>
<evidence type="ECO:0000256" key="5">
    <source>
        <dbReference type="ARBA" id="ARBA00022989"/>
    </source>
</evidence>
<evidence type="ECO:0000313" key="11">
    <source>
        <dbReference type="EMBL" id="PFG74966.1"/>
    </source>
</evidence>
<dbReference type="Proteomes" id="UP000223071">
    <property type="component" value="Unassembled WGS sequence"/>
</dbReference>
<keyword evidence="5 10" id="KW-1133">Transmembrane helix</keyword>
<keyword evidence="1 10" id="KW-1003">Cell membrane</keyword>
<dbReference type="PANTHER" id="PTHR30309:SF0">
    <property type="entry name" value="GLYCEROL-3-PHOSPHATE ACYLTRANSFERASE-RELATED"/>
    <property type="match status" value="1"/>
</dbReference>
<keyword evidence="6 10" id="KW-0443">Lipid metabolism</keyword>
<dbReference type="GO" id="GO:0008654">
    <property type="term" value="P:phospholipid biosynthetic process"/>
    <property type="evidence" value="ECO:0007669"/>
    <property type="project" value="UniProtKB-UniRule"/>
</dbReference>
<dbReference type="UniPathway" id="UPA00085"/>
<dbReference type="GO" id="GO:0043772">
    <property type="term" value="F:acyl-phosphate glycerol-3-phosphate acyltransferase activity"/>
    <property type="evidence" value="ECO:0007669"/>
    <property type="project" value="UniProtKB-UniRule"/>
</dbReference>
<dbReference type="EC" id="2.3.1.275" evidence="10"/>
<feature type="transmembrane region" description="Helical" evidence="10">
    <location>
        <begin position="54"/>
        <end position="76"/>
    </location>
</feature>
<organism evidence="11 12">
    <name type="scientific">Tepidiforma thermophila (strain KCTC 52669 / CGMCC 1.13589 / G233)</name>
    <dbReference type="NCBI Taxonomy" id="2761530"/>
    <lineage>
        <taxon>Bacteria</taxon>
        <taxon>Bacillati</taxon>
        <taxon>Chloroflexota</taxon>
        <taxon>Tepidiformia</taxon>
        <taxon>Tepidiformales</taxon>
        <taxon>Tepidiformaceae</taxon>
        <taxon>Tepidiforma</taxon>
    </lineage>
</organism>
<proteinExistence type="inferred from homology"/>
<comment type="catalytic activity">
    <reaction evidence="10">
        <text>an acyl phosphate + sn-glycerol 3-phosphate = a 1-acyl-sn-glycero-3-phosphate + phosphate</text>
        <dbReference type="Rhea" id="RHEA:34075"/>
        <dbReference type="ChEBI" id="CHEBI:43474"/>
        <dbReference type="ChEBI" id="CHEBI:57597"/>
        <dbReference type="ChEBI" id="CHEBI:57970"/>
        <dbReference type="ChEBI" id="CHEBI:59918"/>
        <dbReference type="EC" id="2.3.1.275"/>
    </reaction>
</comment>
<comment type="similarity">
    <text evidence="10">Belongs to the PlsY family.</text>
</comment>
<comment type="subcellular location">
    <subcellularLocation>
        <location evidence="10">Cell membrane</location>
        <topology evidence="10">Multi-pass membrane protein</topology>
    </subcellularLocation>
</comment>
<evidence type="ECO:0000256" key="2">
    <source>
        <dbReference type="ARBA" id="ARBA00022516"/>
    </source>
</evidence>
<keyword evidence="2 10" id="KW-0444">Lipid biosynthesis</keyword>
<reference evidence="11 12" key="1">
    <citation type="submission" date="2017-09" db="EMBL/GenBank/DDBJ databases">
        <title>Sequencing the genomes of two abundant thermophiles in Great Basin hot springs: Thermocrinis jamiesonii and novel Chloroflexi Thermoflexus hugenholtzii.</title>
        <authorList>
            <person name="Hedlund B."/>
        </authorList>
    </citation>
    <scope>NUCLEOTIDE SEQUENCE [LARGE SCALE GENOMIC DNA]</scope>
    <source>
        <strain evidence="11 12">G233</strain>
    </source>
</reference>
<dbReference type="PANTHER" id="PTHR30309">
    <property type="entry name" value="INNER MEMBRANE PROTEIN YGIH"/>
    <property type="match status" value="1"/>
</dbReference>
<dbReference type="SMART" id="SM01207">
    <property type="entry name" value="G3P_acyltransf"/>
    <property type="match status" value="1"/>
</dbReference>
<protein>
    <recommendedName>
        <fullName evidence="10">Glycerol-3-phosphate acyltransferase</fullName>
    </recommendedName>
    <alternativeName>
        <fullName evidence="10">Acyl-PO4 G3P acyltransferase</fullName>
    </alternativeName>
    <alternativeName>
        <fullName evidence="10">Acyl-phosphate--glycerol-3-phosphate acyltransferase</fullName>
    </alternativeName>
    <alternativeName>
        <fullName evidence="10">G3P acyltransferase</fullName>
        <shortName evidence="10">GPAT</shortName>
        <ecNumber evidence="10">2.3.1.275</ecNumber>
    </alternativeName>
    <alternativeName>
        <fullName evidence="10">Lysophosphatidic acid synthase</fullName>
        <shortName evidence="10">LPA synthase</shortName>
    </alternativeName>
</protein>
<evidence type="ECO:0000256" key="8">
    <source>
        <dbReference type="ARBA" id="ARBA00023209"/>
    </source>
</evidence>
<keyword evidence="11" id="KW-0012">Acyltransferase</keyword>
<evidence type="ECO:0000256" key="10">
    <source>
        <dbReference type="HAMAP-Rule" id="MF_01043"/>
    </source>
</evidence>
<feature type="transmembrane region" description="Helical" evidence="10">
    <location>
        <begin position="138"/>
        <end position="160"/>
    </location>
</feature>
<gene>
    <name evidence="10" type="primary">plsY</name>
    <name evidence="11" type="ORF">A9A59_2219</name>
</gene>
<sequence>MIDYVLNALLGYILGSLPWGLIVGYLATGRDIRESGSGKTGTTNVLRTAGKVPAVIVMVLDIAKGAVPALVGRYVFDSNEVAAVGAGAAIVGHVWPVFAGFRGGRGVASTYGGILGLAPGISLLFPLIGAVLVGATRYVSFMSVVGVPICAAIICGLAIAGKTDPAFAWYALFATALVEYKHIPNIRRLLNGTEPRIGQGGDRPATG</sequence>
<evidence type="ECO:0000256" key="6">
    <source>
        <dbReference type="ARBA" id="ARBA00023098"/>
    </source>
</evidence>
<evidence type="ECO:0000256" key="3">
    <source>
        <dbReference type="ARBA" id="ARBA00022679"/>
    </source>
</evidence>
<evidence type="ECO:0000256" key="9">
    <source>
        <dbReference type="ARBA" id="ARBA00023264"/>
    </source>
</evidence>
<evidence type="ECO:0000256" key="7">
    <source>
        <dbReference type="ARBA" id="ARBA00023136"/>
    </source>
</evidence>
<evidence type="ECO:0000313" key="12">
    <source>
        <dbReference type="Proteomes" id="UP000223071"/>
    </source>
</evidence>
<comment type="pathway">
    <text evidence="10">Lipid metabolism; phospholipid metabolism.</text>
</comment>
<keyword evidence="3 10" id="KW-0808">Transferase</keyword>
<feature type="transmembrane region" description="Helical" evidence="10">
    <location>
        <begin position="6"/>
        <end position="27"/>
    </location>
</feature>
<dbReference type="NCBIfam" id="TIGR00023">
    <property type="entry name" value="glycerol-3-phosphate 1-O-acyltransferase PlsY"/>
    <property type="match status" value="1"/>
</dbReference>
<keyword evidence="9 10" id="KW-1208">Phospholipid metabolism</keyword>
<keyword evidence="4 10" id="KW-0812">Transmembrane</keyword>
<comment type="subunit">
    <text evidence="10">Probably interacts with PlsX.</text>
</comment>
<evidence type="ECO:0000256" key="1">
    <source>
        <dbReference type="ARBA" id="ARBA00022475"/>
    </source>
</evidence>
<dbReference type="EMBL" id="PDJQ01000001">
    <property type="protein sequence ID" value="PFG74966.1"/>
    <property type="molecule type" value="Genomic_DNA"/>
</dbReference>
<evidence type="ECO:0000256" key="4">
    <source>
        <dbReference type="ARBA" id="ARBA00022692"/>
    </source>
</evidence>
<comment type="caution">
    <text evidence="11">The sequence shown here is derived from an EMBL/GenBank/DDBJ whole genome shotgun (WGS) entry which is preliminary data.</text>
</comment>
<accession>A0A2A9HIY6</accession>
<comment type="function">
    <text evidence="10">Catalyzes the transfer of an acyl group from acyl-phosphate (acyl-PO(4)) to glycerol-3-phosphate (G3P) to form lysophosphatidic acid (LPA). This enzyme utilizes acyl-phosphate as fatty acyl donor, but not acyl-CoA or acyl-ACP.</text>
</comment>
<keyword evidence="8 10" id="KW-0594">Phospholipid biosynthesis</keyword>
<dbReference type="RefSeq" id="WP_098504316.1">
    <property type="nucleotide sequence ID" value="NZ_PDJQ01000001.1"/>
</dbReference>
<keyword evidence="7 10" id="KW-0472">Membrane</keyword>